<evidence type="ECO:0000256" key="1">
    <source>
        <dbReference type="ARBA" id="ARBA00005187"/>
    </source>
</evidence>
<feature type="binding site" evidence="9">
    <location>
        <begin position="377"/>
        <end position="378"/>
    </location>
    <ligand>
        <name>ATP</name>
        <dbReference type="ChEBI" id="CHEBI:30616"/>
    </ligand>
</feature>
<dbReference type="NCBIfam" id="TIGR03104">
    <property type="entry name" value="trio_amidotrans"/>
    <property type="match status" value="1"/>
</dbReference>
<comment type="catalytic activity">
    <reaction evidence="7">
        <text>L-aspartate + L-glutamine + ATP + H2O = L-asparagine + L-glutamate + AMP + diphosphate + H(+)</text>
        <dbReference type="Rhea" id="RHEA:12228"/>
        <dbReference type="ChEBI" id="CHEBI:15377"/>
        <dbReference type="ChEBI" id="CHEBI:15378"/>
        <dbReference type="ChEBI" id="CHEBI:29985"/>
        <dbReference type="ChEBI" id="CHEBI:29991"/>
        <dbReference type="ChEBI" id="CHEBI:30616"/>
        <dbReference type="ChEBI" id="CHEBI:33019"/>
        <dbReference type="ChEBI" id="CHEBI:58048"/>
        <dbReference type="ChEBI" id="CHEBI:58359"/>
        <dbReference type="ChEBI" id="CHEBI:456215"/>
        <dbReference type="EC" id="6.3.5.4"/>
    </reaction>
</comment>
<evidence type="ECO:0000256" key="3">
    <source>
        <dbReference type="ARBA" id="ARBA00012737"/>
    </source>
</evidence>
<reference evidence="12" key="1">
    <citation type="submission" date="2014-12" db="EMBL/GenBank/DDBJ databases">
        <title>Complete genome sequence of a multi-drug resistant Klebsiella pneumoniae.</title>
        <authorList>
            <person name="Hua X."/>
            <person name="Chen Q."/>
            <person name="Li X."/>
            <person name="Feng Y."/>
            <person name="Ruan Z."/>
            <person name="Yu Y."/>
        </authorList>
    </citation>
    <scope>NUCLEOTIDE SEQUENCE [LARGE SCALE GENOMIC DNA]</scope>
    <source>
        <strain evidence="12">5.12</strain>
    </source>
</reference>
<dbReference type="SUPFAM" id="SSF52402">
    <property type="entry name" value="Adenine nucleotide alpha hydrolases-like"/>
    <property type="match status" value="1"/>
</dbReference>
<dbReference type="InterPro" id="IPR029055">
    <property type="entry name" value="Ntn_hydrolases_N"/>
</dbReference>
<evidence type="ECO:0000256" key="2">
    <source>
        <dbReference type="ARBA" id="ARBA00005752"/>
    </source>
</evidence>
<dbReference type="KEGG" id="apel:CA267_003725"/>
<protein>
    <recommendedName>
        <fullName evidence="3">asparagine synthase (glutamine-hydrolyzing)</fullName>
        <ecNumber evidence="3">6.3.5.4</ecNumber>
    </recommendedName>
</protein>
<dbReference type="InterPro" id="IPR017932">
    <property type="entry name" value="GATase_2_dom"/>
</dbReference>
<dbReference type="Pfam" id="PF00733">
    <property type="entry name" value="Asn_synthase"/>
    <property type="match status" value="1"/>
</dbReference>
<feature type="domain" description="Glutamine amidotransferase type-2" evidence="10">
    <location>
        <begin position="2"/>
        <end position="212"/>
    </location>
</feature>
<dbReference type="SUPFAM" id="SSF56235">
    <property type="entry name" value="N-terminal nucleophile aminohydrolases (Ntn hydrolases)"/>
    <property type="match status" value="1"/>
</dbReference>
<dbReference type="EC" id="6.3.5.4" evidence="3"/>
<dbReference type="InterPro" id="IPR001962">
    <property type="entry name" value="Asn_synthase"/>
</dbReference>
<keyword evidence="6 8" id="KW-0315">Glutamine amidotransferase</keyword>
<dbReference type="InterPro" id="IPR006426">
    <property type="entry name" value="Asn_synth_AEB"/>
</dbReference>
<dbReference type="PANTHER" id="PTHR43284">
    <property type="entry name" value="ASPARAGINE SYNTHETASE (GLUTAMINE-HYDROLYZING)"/>
    <property type="match status" value="1"/>
</dbReference>
<dbReference type="NCBIfam" id="TIGR01536">
    <property type="entry name" value="asn_synth_AEB"/>
    <property type="match status" value="1"/>
</dbReference>
<dbReference type="CDD" id="cd01991">
    <property type="entry name" value="Asn_synthase_B_C"/>
    <property type="match status" value="1"/>
</dbReference>
<keyword evidence="5 9" id="KW-0067">ATP-binding</keyword>
<dbReference type="InterPro" id="IPR051786">
    <property type="entry name" value="ASN_synthetase/amidase"/>
</dbReference>
<feature type="binding site" evidence="9">
    <location>
        <position position="99"/>
    </location>
    <ligand>
        <name>L-glutamine</name>
        <dbReference type="ChEBI" id="CHEBI:58359"/>
    </ligand>
</feature>
<dbReference type="Gene3D" id="3.40.50.620">
    <property type="entry name" value="HUPs"/>
    <property type="match status" value="1"/>
</dbReference>
<keyword evidence="11" id="KW-0808">Transferase</keyword>
<proteinExistence type="inferred from homology"/>
<dbReference type="GO" id="GO:0006529">
    <property type="term" value="P:asparagine biosynthetic process"/>
    <property type="evidence" value="ECO:0007669"/>
    <property type="project" value="UniProtKB-KW"/>
</dbReference>
<evidence type="ECO:0000256" key="9">
    <source>
        <dbReference type="PIRSR" id="PIRSR001589-2"/>
    </source>
</evidence>
<dbReference type="GO" id="GO:0016740">
    <property type="term" value="F:transferase activity"/>
    <property type="evidence" value="ECO:0007669"/>
    <property type="project" value="UniProtKB-KW"/>
</dbReference>
<dbReference type="PIRSF" id="PIRSF001589">
    <property type="entry name" value="Asn_synthetase_glu-h"/>
    <property type="match status" value="1"/>
</dbReference>
<feature type="active site" description="For GATase activity" evidence="8">
    <location>
        <position position="2"/>
    </location>
</feature>
<feature type="binding site" evidence="9">
    <location>
        <position position="274"/>
    </location>
    <ligand>
        <name>ATP</name>
        <dbReference type="ChEBI" id="CHEBI:30616"/>
    </ligand>
</feature>
<dbReference type="GO" id="GO:0005524">
    <property type="term" value="F:ATP binding"/>
    <property type="evidence" value="ECO:0007669"/>
    <property type="project" value="UniProtKB-KW"/>
</dbReference>
<gene>
    <name evidence="11" type="ORF">CA267_003725</name>
</gene>
<evidence type="ECO:0000256" key="6">
    <source>
        <dbReference type="ARBA" id="ARBA00022962"/>
    </source>
</evidence>
<dbReference type="GO" id="GO:0005829">
    <property type="term" value="C:cytosol"/>
    <property type="evidence" value="ECO:0007669"/>
    <property type="project" value="TreeGrafter"/>
</dbReference>
<evidence type="ECO:0000256" key="7">
    <source>
        <dbReference type="ARBA" id="ARBA00048741"/>
    </source>
</evidence>
<name>A0A6M4M9X0_9ALTE</name>
<keyword evidence="8" id="KW-0028">Amino-acid biosynthesis</keyword>
<evidence type="ECO:0000256" key="8">
    <source>
        <dbReference type="PIRSR" id="PIRSR001589-1"/>
    </source>
</evidence>
<accession>A0A6M4M9X0</accession>
<feature type="binding site" evidence="9">
    <location>
        <position position="301"/>
    </location>
    <ligand>
        <name>ATP</name>
        <dbReference type="ChEBI" id="CHEBI:30616"/>
    </ligand>
</feature>
<dbReference type="InterPro" id="IPR033738">
    <property type="entry name" value="AsnB_N"/>
</dbReference>
<comment type="similarity">
    <text evidence="2">Belongs to the asparagine synthetase family.</text>
</comment>
<evidence type="ECO:0000259" key="10">
    <source>
        <dbReference type="PROSITE" id="PS51278"/>
    </source>
</evidence>
<dbReference type="OrthoDB" id="9763290at2"/>
<dbReference type="EMBL" id="CP052766">
    <property type="protein sequence ID" value="QJR79954.1"/>
    <property type="molecule type" value="Genomic_DNA"/>
</dbReference>
<evidence type="ECO:0000256" key="5">
    <source>
        <dbReference type="ARBA" id="ARBA00022840"/>
    </source>
</evidence>
<dbReference type="Gene3D" id="3.60.20.10">
    <property type="entry name" value="Glutamine Phosphoribosylpyrophosphate, subunit 1, domain 1"/>
    <property type="match status" value="1"/>
</dbReference>
<dbReference type="GO" id="GO:0004066">
    <property type="term" value="F:asparagine synthase (glutamine-hydrolyzing) activity"/>
    <property type="evidence" value="ECO:0007669"/>
    <property type="project" value="UniProtKB-EC"/>
</dbReference>
<dbReference type="Pfam" id="PF13537">
    <property type="entry name" value="GATase_7"/>
    <property type="match status" value="1"/>
</dbReference>
<keyword evidence="8" id="KW-0061">Asparagine biosynthesis</keyword>
<reference evidence="11 12" key="2">
    <citation type="submission" date="2020-04" db="EMBL/GenBank/DDBJ databases">
        <title>Complete genome sequence of Alteromonas pelagimontana 5.12T.</title>
        <authorList>
            <person name="Sinha R.K."/>
            <person name="Krishnan K.P."/>
            <person name="Kurian J.P."/>
        </authorList>
    </citation>
    <scope>NUCLEOTIDE SEQUENCE [LARGE SCALE GENOMIC DNA]</scope>
    <source>
        <strain evidence="11 12">5.12</strain>
    </source>
</reference>
<dbReference type="AlphaFoldDB" id="A0A6M4M9X0"/>
<evidence type="ECO:0000313" key="12">
    <source>
        <dbReference type="Proteomes" id="UP000219285"/>
    </source>
</evidence>
<dbReference type="RefSeq" id="WP_075608733.1">
    <property type="nucleotide sequence ID" value="NZ_CP052766.1"/>
</dbReference>
<dbReference type="Proteomes" id="UP000219285">
    <property type="component" value="Chromosome"/>
</dbReference>
<evidence type="ECO:0000256" key="4">
    <source>
        <dbReference type="ARBA" id="ARBA00022741"/>
    </source>
</evidence>
<evidence type="ECO:0000313" key="11">
    <source>
        <dbReference type="EMBL" id="QJR79954.1"/>
    </source>
</evidence>
<dbReference type="PANTHER" id="PTHR43284:SF1">
    <property type="entry name" value="ASPARAGINE SYNTHETASE"/>
    <property type="match status" value="1"/>
</dbReference>
<organism evidence="11 12">
    <name type="scientific">Alteromonas pelagimontana</name>
    <dbReference type="NCBI Taxonomy" id="1858656"/>
    <lineage>
        <taxon>Bacteria</taxon>
        <taxon>Pseudomonadati</taxon>
        <taxon>Pseudomonadota</taxon>
        <taxon>Gammaproteobacteria</taxon>
        <taxon>Alteromonadales</taxon>
        <taxon>Alteromonadaceae</taxon>
        <taxon>Alteromonas/Salinimonas group</taxon>
        <taxon>Alteromonas</taxon>
    </lineage>
</organism>
<dbReference type="InterPro" id="IPR017535">
    <property type="entry name" value="Asparagine_synth"/>
</dbReference>
<dbReference type="CDD" id="cd00712">
    <property type="entry name" value="AsnB"/>
    <property type="match status" value="1"/>
</dbReference>
<keyword evidence="12" id="KW-1185">Reference proteome</keyword>
<keyword evidence="4 9" id="KW-0547">Nucleotide-binding</keyword>
<dbReference type="PROSITE" id="PS51278">
    <property type="entry name" value="GATASE_TYPE_2"/>
    <property type="match status" value="1"/>
</dbReference>
<comment type="pathway">
    <text evidence="1">Amino-acid biosynthesis; L-asparagine biosynthesis; L-asparagine from L-aspartate (L-Gln route): step 1/1.</text>
</comment>
<sequence length="605" mass="69317">MCGLAGEISFRDRPNVNAVEKMLSTLSSRGPDDEGLYVQGNVCLGHRRLKIIDLSNHANQPMVDATLGLTIIFNGCIYNYKSFIGKLESLGYHFFSRSDTEVVLKAYAHWREDCLEQFNGMFAFVIYDHMREDVFVARDRLGVKPLYYFNHSERFCFASTLPALLKHPNCERELDPVSLNYYLSFRAVTQHKTPFKSIKKLAPGHWMKVAANGEIKRQQYWSLQNRLSHSQYPENKGREQFVDYSEKDWTDRLHQALLKSVERRLEADVPVGVLLSGGLDSSLIVGLLHELGQKDIHTFSIGFDAVAQDQGDEFEYSDLIANKFNTTHFKIFAKPHTLLNSLSSCVEAMSEPMVSHDVIGFYLLSKKVSEHVKVVQSGQGADEVFAGYHWYPPMVEASQENAAQAYANAYFSYQHHELKELLHPDWVEEDHALNMVSQYFSQGFHKNPDSSAIEQTLMLDTEVMLVDDPVKRVDNMTMAFGIEARVPFLDHELVEMANQIPYQLKLKGGGKYLLKQVARRIIPHEVIDRPKDYFPVPGLQNMQGPYLEMAKEVFSQREAQQRGIFNMGRIQQMLNQPNDFKGRFGSKLWQATLLELWLQLQLKPA</sequence>
<dbReference type="InterPro" id="IPR014729">
    <property type="entry name" value="Rossmann-like_a/b/a_fold"/>
</dbReference>